<feature type="signal peptide" evidence="1">
    <location>
        <begin position="1"/>
        <end position="18"/>
    </location>
</feature>
<dbReference type="PANTHER" id="PTHR21261">
    <property type="entry name" value="BEAT PROTEIN"/>
    <property type="match status" value="1"/>
</dbReference>
<proteinExistence type="predicted"/>
<dbReference type="InterPro" id="IPR036179">
    <property type="entry name" value="Ig-like_dom_sf"/>
</dbReference>
<keyword evidence="3" id="KW-1185">Reference proteome</keyword>
<keyword evidence="1" id="KW-0732">Signal</keyword>
<dbReference type="InterPro" id="IPR013783">
    <property type="entry name" value="Ig-like_fold"/>
</dbReference>
<reference evidence="4" key="1">
    <citation type="submission" date="2025-08" db="UniProtKB">
        <authorList>
            <consortium name="RefSeq"/>
        </authorList>
    </citation>
    <scope>IDENTIFICATION</scope>
    <source>
        <tissue evidence="4">Whole larvae</tissue>
    </source>
</reference>
<dbReference type="SUPFAM" id="SSF48726">
    <property type="entry name" value="Immunoglobulin"/>
    <property type="match status" value="1"/>
</dbReference>
<evidence type="ECO:0000313" key="4">
    <source>
        <dbReference type="RefSeq" id="XP_052754756.1"/>
    </source>
</evidence>
<dbReference type="Gene3D" id="2.60.40.10">
    <property type="entry name" value="Immunoglobulins"/>
    <property type="match status" value="2"/>
</dbReference>
<dbReference type="InterPro" id="IPR007110">
    <property type="entry name" value="Ig-like_dom"/>
</dbReference>
<dbReference type="InterPro" id="IPR003599">
    <property type="entry name" value="Ig_sub"/>
</dbReference>
<dbReference type="SMART" id="SM00409">
    <property type="entry name" value="IG"/>
    <property type="match status" value="1"/>
</dbReference>
<dbReference type="RefSeq" id="XP_052754756.1">
    <property type="nucleotide sequence ID" value="XM_052898796.1"/>
</dbReference>
<dbReference type="GeneID" id="113523179"/>
<evidence type="ECO:0000313" key="3">
    <source>
        <dbReference type="Proteomes" id="UP001652740"/>
    </source>
</evidence>
<feature type="chain" id="PRO_5045392286" evidence="1">
    <location>
        <begin position="19"/>
        <end position="294"/>
    </location>
</feature>
<feature type="domain" description="Ig-like" evidence="2">
    <location>
        <begin position="21"/>
        <end position="128"/>
    </location>
</feature>
<gene>
    <name evidence="4" type="primary">LOC113523179</name>
</gene>
<organism evidence="3 4">
    <name type="scientific">Galleria mellonella</name>
    <name type="common">Greater wax moth</name>
    <dbReference type="NCBI Taxonomy" id="7137"/>
    <lineage>
        <taxon>Eukaryota</taxon>
        <taxon>Metazoa</taxon>
        <taxon>Ecdysozoa</taxon>
        <taxon>Arthropoda</taxon>
        <taxon>Hexapoda</taxon>
        <taxon>Insecta</taxon>
        <taxon>Pterygota</taxon>
        <taxon>Neoptera</taxon>
        <taxon>Endopterygota</taxon>
        <taxon>Lepidoptera</taxon>
        <taxon>Glossata</taxon>
        <taxon>Ditrysia</taxon>
        <taxon>Pyraloidea</taxon>
        <taxon>Pyralidae</taxon>
        <taxon>Galleriinae</taxon>
        <taxon>Galleria</taxon>
    </lineage>
</organism>
<dbReference type="Proteomes" id="UP001652740">
    <property type="component" value="Unplaced"/>
</dbReference>
<protein>
    <submittedName>
        <fullName evidence="4">Uncharacterized protein LOC113523179 isoform X1</fullName>
    </submittedName>
</protein>
<dbReference type="PROSITE" id="PS50835">
    <property type="entry name" value="IG_LIKE"/>
    <property type="match status" value="1"/>
</dbReference>
<evidence type="ECO:0000256" key="1">
    <source>
        <dbReference type="SAM" id="SignalP"/>
    </source>
</evidence>
<dbReference type="PANTHER" id="PTHR21261:SF15">
    <property type="entry name" value="BEATEN PATH IIIA, ISOFORM D-RELATED"/>
    <property type="match status" value="1"/>
</dbReference>
<accession>A0ABM3MTR5</accession>
<name>A0ABM3MTR5_GALME</name>
<evidence type="ECO:0000259" key="2">
    <source>
        <dbReference type="PROSITE" id="PS50835"/>
    </source>
</evidence>
<dbReference type="InterPro" id="IPR013106">
    <property type="entry name" value="Ig_V-set"/>
</dbReference>
<dbReference type="Pfam" id="PF07686">
    <property type="entry name" value="V-set"/>
    <property type="match status" value="1"/>
</dbReference>
<sequence>MRVIGLVLLLLMWKKDYANSVRIVELRVSTHAAEGGEALLGCEFDLEGDVLYSLKWYKDNREFYRYSPLNDQPVTHFSTPGVIVDLIRSTNNVVALKNLTQESAGVYRCEVTGEAPNFMSVSSEKRISVYLLPKGRPKIFGLQKQYEIGDKLLLNCTSPPSQPEAQLTWLLNERPAPEEYLMGPWYKISTEHPEAPMRAKLKLNFIVRPEHYVNGVMTLRCRATIAPLYHQETNCTYYLNTPTVTTTLVAPSFEFEQMTAEDNNIGNSAISEISLKIQRSYVLLWIILIFFTLL</sequence>